<keyword evidence="9" id="KW-0961">Cell wall biogenesis/degradation</keyword>
<feature type="compositionally biased region" description="Basic and acidic residues" evidence="10">
    <location>
        <begin position="1"/>
        <end position="10"/>
    </location>
</feature>
<feature type="compositionally biased region" description="Low complexity" evidence="10">
    <location>
        <begin position="155"/>
        <end position="180"/>
    </location>
</feature>
<feature type="compositionally biased region" description="Polar residues" evidence="10">
    <location>
        <begin position="112"/>
        <end position="121"/>
    </location>
</feature>
<feature type="transmembrane region" description="Helical" evidence="11">
    <location>
        <begin position="755"/>
        <end position="776"/>
    </location>
</feature>
<feature type="compositionally biased region" description="Low complexity" evidence="10">
    <location>
        <begin position="96"/>
        <end position="111"/>
    </location>
</feature>
<feature type="region of interest" description="Disordered" evidence="10">
    <location>
        <begin position="1"/>
        <end position="58"/>
    </location>
</feature>
<organism evidence="13 14">
    <name type="scientific">Ascoidea rubescens DSM 1968</name>
    <dbReference type="NCBI Taxonomy" id="1344418"/>
    <lineage>
        <taxon>Eukaryota</taxon>
        <taxon>Fungi</taxon>
        <taxon>Dikarya</taxon>
        <taxon>Ascomycota</taxon>
        <taxon>Saccharomycotina</taxon>
        <taxon>Saccharomycetes</taxon>
        <taxon>Ascoideaceae</taxon>
        <taxon>Ascoidea</taxon>
    </lineage>
</organism>
<feature type="region of interest" description="Disordered" evidence="10">
    <location>
        <begin position="155"/>
        <end position="196"/>
    </location>
</feature>
<evidence type="ECO:0000256" key="5">
    <source>
        <dbReference type="ARBA" id="ARBA00022679"/>
    </source>
</evidence>
<evidence type="ECO:0000256" key="10">
    <source>
        <dbReference type="SAM" id="MobiDB-lite"/>
    </source>
</evidence>
<dbReference type="CDD" id="cd04190">
    <property type="entry name" value="Chitin_synth_C"/>
    <property type="match status" value="1"/>
</dbReference>
<dbReference type="PANTHER" id="PTHR22914:SF9">
    <property type="entry name" value="CHITIN SYNTHASE 1"/>
    <property type="match status" value="1"/>
</dbReference>
<feature type="compositionally biased region" description="Low complexity" evidence="10">
    <location>
        <begin position="17"/>
        <end position="58"/>
    </location>
</feature>
<evidence type="ECO:0000256" key="1">
    <source>
        <dbReference type="ARBA" id="ARBA00004651"/>
    </source>
</evidence>
<name>A0A1D2V9U3_9ASCO</name>
<evidence type="ECO:0000256" key="3">
    <source>
        <dbReference type="ARBA" id="ARBA00022475"/>
    </source>
</evidence>
<dbReference type="STRING" id="1344418.A0A1D2V9U3"/>
<dbReference type="InParanoid" id="A0A1D2V9U3"/>
<evidence type="ECO:0000256" key="4">
    <source>
        <dbReference type="ARBA" id="ARBA00022676"/>
    </source>
</evidence>
<evidence type="ECO:0000259" key="12">
    <source>
        <dbReference type="Pfam" id="PF08407"/>
    </source>
</evidence>
<keyword evidence="7 11" id="KW-1133">Transmembrane helix</keyword>
<dbReference type="InterPro" id="IPR013616">
    <property type="entry name" value="Chitin_synth_N"/>
</dbReference>
<accession>A0A1D2V9U3</accession>
<keyword evidence="14" id="KW-1185">Reference proteome</keyword>
<feature type="compositionally biased region" description="Acidic residues" evidence="10">
    <location>
        <begin position="267"/>
        <end position="289"/>
    </location>
</feature>
<evidence type="ECO:0000256" key="9">
    <source>
        <dbReference type="ARBA" id="ARBA00023316"/>
    </source>
</evidence>
<dbReference type="SUPFAM" id="SSF53448">
    <property type="entry name" value="Nucleotide-diphospho-sugar transferases"/>
    <property type="match status" value="1"/>
</dbReference>
<feature type="transmembrane region" description="Helical" evidence="11">
    <location>
        <begin position="839"/>
        <end position="858"/>
    </location>
</feature>
<dbReference type="OrthoDB" id="26569at2759"/>
<reference evidence="14" key="1">
    <citation type="submission" date="2016-05" db="EMBL/GenBank/DDBJ databases">
        <title>Comparative genomics of biotechnologically important yeasts.</title>
        <authorList>
            <consortium name="DOE Joint Genome Institute"/>
            <person name="Riley R."/>
            <person name="Haridas S."/>
            <person name="Wolfe K.H."/>
            <person name="Lopes M.R."/>
            <person name="Hittinger C.T."/>
            <person name="Goker M."/>
            <person name="Salamov A."/>
            <person name="Wisecaver J."/>
            <person name="Long T.M."/>
            <person name="Aerts A.L."/>
            <person name="Barry K."/>
            <person name="Choi C."/>
            <person name="Clum A."/>
            <person name="Coughlan A.Y."/>
            <person name="Deshpande S."/>
            <person name="Douglass A.P."/>
            <person name="Hanson S.J."/>
            <person name="Klenk H.-P."/>
            <person name="Labutti K."/>
            <person name="Lapidus A."/>
            <person name="Lindquist E."/>
            <person name="Lipzen A."/>
            <person name="Meier-Kolthoff J.P."/>
            <person name="Ohm R.A."/>
            <person name="Otillar R.P."/>
            <person name="Pangilinan J."/>
            <person name="Peng Y."/>
            <person name="Rokas A."/>
            <person name="Rosa C.A."/>
            <person name="Scheuner C."/>
            <person name="Sibirny A.A."/>
            <person name="Slot J.C."/>
            <person name="Stielow J.B."/>
            <person name="Sun H."/>
            <person name="Kurtzman C.P."/>
            <person name="Blackwell M."/>
            <person name="Grigoriev I.V."/>
            <person name="Jeffries T.W."/>
        </authorList>
    </citation>
    <scope>NUCLEOTIDE SEQUENCE [LARGE SCALE GENOMIC DNA]</scope>
    <source>
        <strain evidence="14">DSM 1968</strain>
    </source>
</reference>
<feature type="transmembrane region" description="Helical" evidence="11">
    <location>
        <begin position="1053"/>
        <end position="1079"/>
    </location>
</feature>
<keyword evidence="5 13" id="KW-0808">Transferase</keyword>
<keyword evidence="8 11" id="KW-0472">Membrane</keyword>
<feature type="domain" description="Chitin synthase N-terminal" evidence="12">
    <location>
        <begin position="297"/>
        <end position="361"/>
    </location>
</feature>
<dbReference type="Pfam" id="PF08407">
    <property type="entry name" value="Chitin_synth_1N"/>
    <property type="match status" value="1"/>
</dbReference>
<sequence length="1084" mass="123283">MDSKHQKLHDDDDDDIFNNYINPNQQQQNLINNPIQPPSNTYQQQSTSYNDPNTNYSNDNYNSFYDPPQNSYNEQVIPLRDLNDKPAVHSLSENIPLSNQNTLNPTNQNQNVFQPTSQSNTLVNPFDSNNSFAYTNNNSFNNSFLDQNQNTAYISPFDTNNTINNNNPNQQSPFNQSIDSYPPPPPPPSSLPSQQTDGFLQNLFYSNNNNSSFLDDVNNDPDFQVQFPVQGDSYELYKPITVSQNQNLLPDQTGYIPPNNNANGEGNSDDDDDNNDDDNDDNDDDDENDQEKKNTFVRTFLGNFVLDCPVPSNLLKNYKHEHSEREFCYMRYSAATCDPHNFTRNKFSLRQTFFQPRRPTELLIVVTMYNEEDHLLGRTLRGVMNNIKYICNKGEKDTWGPDGWKKIVVCVVSDGRTKINKRSKALLSTLGCYQEGFARSRVNEKDVTAHLYEYTSLVGIKTVKDGVVQFDNQNAIPVQFLFCLKENNQKKINSHRWCFEAFCPILDPEVVVLLDAGTEPSDKSIYHLWKCFKYNPQVGGACGEIKALLGPKGKYLLNPLVAGQNFEYKMSNILDKPTESVFGFISVLPGAFSAYRLNAVRNNELGEGPLKEYFKGETLHNEPTAGIFTKNMYLAEDRILCFEIVSKKRSNWVLRYVKSASAKTDVPDQLDEFILQRRRWLNGSFFAAVYSVFHFHRIYTSGHSIPRKFLLTIEGLYNLVNLILSWFSLGCYFLVFRILTLALADPDINFAPGNVLALIFLWLYVASTVSVFVCAFGNTPKGTKKMYITIVVFYAILMIYMFFAAIFLSVKSVQLLINEQEDGHVSFTDIVNNSTVRNLVISLLSTYVLYFLASFLYAEPWHMFTSFLQYILLSPSYINVLNIYAFCNIHDISWGTKGDDGHKEDLGAVKVNENGVFELVLPTTDEQINASYSEQARIIAEKEIIVERVKTDEEKSKDDYAFYRTAVVLLWMATNFIIIAVVLNTGGISELNEIDTSSRKLIKRGFNLFRRMAADTATDTATADTTDTADTTATETTTTTEATLSITDKNSQIFLGIILWLVAFMAAFRFVGCFIYLILHYSGR</sequence>
<keyword evidence="3" id="KW-1003">Cell membrane</keyword>
<gene>
    <name evidence="13" type="ORF">ASCRUDRAFT_77885</name>
</gene>
<feature type="region of interest" description="Disordered" evidence="10">
    <location>
        <begin position="248"/>
        <end position="291"/>
    </location>
</feature>
<evidence type="ECO:0000256" key="11">
    <source>
        <dbReference type="SAM" id="Phobius"/>
    </source>
</evidence>
<dbReference type="GeneID" id="30967682"/>
<dbReference type="GO" id="GO:0071555">
    <property type="term" value="P:cell wall organization"/>
    <property type="evidence" value="ECO:0007669"/>
    <property type="project" value="UniProtKB-KW"/>
</dbReference>
<dbReference type="GO" id="GO:0004100">
    <property type="term" value="F:chitin synthase activity"/>
    <property type="evidence" value="ECO:0007669"/>
    <property type="project" value="UniProtKB-EC"/>
</dbReference>
<evidence type="ECO:0000256" key="2">
    <source>
        <dbReference type="ARBA" id="ARBA00012543"/>
    </source>
</evidence>
<feature type="transmembrane region" description="Helical" evidence="11">
    <location>
        <begin position="961"/>
        <end position="983"/>
    </location>
</feature>
<dbReference type="PANTHER" id="PTHR22914">
    <property type="entry name" value="CHITIN SYNTHASE"/>
    <property type="match status" value="1"/>
</dbReference>
<keyword evidence="6 11" id="KW-0812">Transmembrane</keyword>
<proteinExistence type="predicted"/>
<dbReference type="GO" id="GO:0030428">
    <property type="term" value="C:cell septum"/>
    <property type="evidence" value="ECO:0007669"/>
    <property type="project" value="TreeGrafter"/>
</dbReference>
<evidence type="ECO:0000256" key="8">
    <source>
        <dbReference type="ARBA" id="ARBA00023136"/>
    </source>
</evidence>
<feature type="compositionally biased region" description="Pro residues" evidence="10">
    <location>
        <begin position="181"/>
        <end position="190"/>
    </location>
</feature>
<evidence type="ECO:0000313" key="13">
    <source>
        <dbReference type="EMBL" id="ODV58404.1"/>
    </source>
</evidence>
<feature type="region of interest" description="Disordered" evidence="10">
    <location>
        <begin position="96"/>
        <end position="121"/>
    </location>
</feature>
<dbReference type="EC" id="2.4.1.16" evidence="2"/>
<evidence type="ECO:0000313" key="14">
    <source>
        <dbReference type="Proteomes" id="UP000095038"/>
    </source>
</evidence>
<keyword evidence="4" id="KW-0328">Glycosyltransferase</keyword>
<dbReference type="FunCoup" id="A0A1D2V9U3">
    <property type="interactions" value="86"/>
</dbReference>
<dbReference type="RefSeq" id="XP_020044711.1">
    <property type="nucleotide sequence ID" value="XM_020194046.1"/>
</dbReference>
<protein>
    <recommendedName>
        <fullName evidence="2">chitin synthase</fullName>
        <ecNumber evidence="2">2.4.1.16</ecNumber>
    </recommendedName>
</protein>
<dbReference type="AlphaFoldDB" id="A0A1D2V9U3"/>
<comment type="subcellular location">
    <subcellularLocation>
        <location evidence="1">Cell membrane</location>
        <topology evidence="1">Multi-pass membrane protein</topology>
    </subcellularLocation>
</comment>
<feature type="transmembrane region" description="Helical" evidence="11">
    <location>
        <begin position="788"/>
        <end position="810"/>
    </location>
</feature>
<feature type="transmembrane region" description="Helical" evidence="11">
    <location>
        <begin position="719"/>
        <end position="743"/>
    </location>
</feature>
<dbReference type="GO" id="GO:0006031">
    <property type="term" value="P:chitin biosynthetic process"/>
    <property type="evidence" value="ECO:0007669"/>
    <property type="project" value="TreeGrafter"/>
</dbReference>
<evidence type="ECO:0000256" key="7">
    <source>
        <dbReference type="ARBA" id="ARBA00022989"/>
    </source>
</evidence>
<dbReference type="EMBL" id="KV454492">
    <property type="protein sequence ID" value="ODV58404.1"/>
    <property type="molecule type" value="Genomic_DNA"/>
</dbReference>
<dbReference type="InterPro" id="IPR004835">
    <property type="entry name" value="Chitin_synth"/>
</dbReference>
<dbReference type="InterPro" id="IPR029044">
    <property type="entry name" value="Nucleotide-diphossugar_trans"/>
</dbReference>
<dbReference type="Pfam" id="PF01644">
    <property type="entry name" value="Chitin_synth_1"/>
    <property type="match status" value="1"/>
</dbReference>
<evidence type="ECO:0000256" key="6">
    <source>
        <dbReference type="ARBA" id="ARBA00022692"/>
    </source>
</evidence>
<dbReference type="GO" id="GO:0005886">
    <property type="term" value="C:plasma membrane"/>
    <property type="evidence" value="ECO:0007669"/>
    <property type="project" value="UniProtKB-SubCell"/>
</dbReference>
<dbReference type="Proteomes" id="UP000095038">
    <property type="component" value="Unassembled WGS sequence"/>
</dbReference>